<feature type="region of interest" description="Disordered" evidence="6">
    <location>
        <begin position="82"/>
        <end position="215"/>
    </location>
</feature>
<evidence type="ECO:0000256" key="4">
    <source>
        <dbReference type="ARBA" id="ARBA00022679"/>
    </source>
</evidence>
<feature type="compositionally biased region" description="Basic and acidic residues" evidence="6">
    <location>
        <begin position="159"/>
        <end position="169"/>
    </location>
</feature>
<comment type="subcellular location">
    <subcellularLocation>
        <location evidence="5">Golgi apparatus</location>
        <location evidence="5">Golgi stack membrane</location>
        <topology evidence="5">Single-pass type II membrane protein</topology>
    </subcellularLocation>
</comment>
<evidence type="ECO:0000313" key="9">
    <source>
        <dbReference type="EMBL" id="CAL5223530.1"/>
    </source>
</evidence>
<keyword evidence="5" id="KW-0812">Transmembrane</keyword>
<comment type="similarity">
    <text evidence="2 5">Belongs to the glycosyltransferase 10 family.</text>
</comment>
<dbReference type="InterPro" id="IPR038577">
    <property type="entry name" value="GT10-like_C_sf"/>
</dbReference>
<comment type="caution">
    <text evidence="9">The sequence shown here is derived from an EMBL/GenBank/DDBJ whole genome shotgun (WGS) entry which is preliminary data.</text>
</comment>
<feature type="compositionally biased region" description="Polar residues" evidence="6">
    <location>
        <begin position="84"/>
        <end position="145"/>
    </location>
</feature>
<reference evidence="9 10" key="1">
    <citation type="submission" date="2024-06" db="EMBL/GenBank/DDBJ databases">
        <authorList>
            <person name="Kraege A."/>
            <person name="Thomma B."/>
        </authorList>
    </citation>
    <scope>NUCLEOTIDE SEQUENCE [LARGE SCALE GENOMIC DNA]</scope>
</reference>
<dbReference type="Pfam" id="PF00852">
    <property type="entry name" value="Glyco_transf_10"/>
    <property type="match status" value="1"/>
</dbReference>
<dbReference type="EMBL" id="CAXHTA020000008">
    <property type="protein sequence ID" value="CAL5223530.1"/>
    <property type="molecule type" value="Genomic_DNA"/>
</dbReference>
<dbReference type="Proteomes" id="UP001497392">
    <property type="component" value="Unassembled WGS sequence"/>
</dbReference>
<dbReference type="Gene3D" id="3.40.50.11660">
    <property type="entry name" value="Glycosyl transferase family 10, C-terminal domain"/>
    <property type="match status" value="1"/>
</dbReference>
<keyword evidence="7" id="KW-0732">Signal</keyword>
<evidence type="ECO:0000256" key="2">
    <source>
        <dbReference type="ARBA" id="ARBA00008919"/>
    </source>
</evidence>
<evidence type="ECO:0000256" key="6">
    <source>
        <dbReference type="SAM" id="MobiDB-lite"/>
    </source>
</evidence>
<dbReference type="InterPro" id="IPR001503">
    <property type="entry name" value="Glyco_trans_10"/>
</dbReference>
<keyword evidence="5" id="KW-0472">Membrane</keyword>
<dbReference type="SUPFAM" id="SSF53756">
    <property type="entry name" value="UDP-Glycosyltransferase/glycogen phosphorylase"/>
    <property type="match status" value="1"/>
</dbReference>
<evidence type="ECO:0000256" key="3">
    <source>
        <dbReference type="ARBA" id="ARBA00022676"/>
    </source>
</evidence>
<dbReference type="PANTHER" id="PTHR11929:SF220">
    <property type="entry name" value="FUCOSYLTRANSFERASE"/>
    <property type="match status" value="1"/>
</dbReference>
<accession>A0ABP1FYD9</accession>
<gene>
    <name evidence="9" type="primary">g6062</name>
    <name evidence="9" type="ORF">VP750_LOCUS5189</name>
</gene>
<protein>
    <recommendedName>
        <fullName evidence="5">Fucosyltransferase</fullName>
        <ecNumber evidence="5">2.4.1.-</ecNumber>
    </recommendedName>
</protein>
<proteinExistence type="inferred from homology"/>
<evidence type="ECO:0000256" key="7">
    <source>
        <dbReference type="SAM" id="SignalP"/>
    </source>
</evidence>
<feature type="signal peptide" evidence="7">
    <location>
        <begin position="1"/>
        <end position="20"/>
    </location>
</feature>
<keyword evidence="10" id="KW-1185">Reference proteome</keyword>
<keyword evidence="4 5" id="KW-0808">Transferase</keyword>
<keyword evidence="3 5" id="KW-0328">Glycosyltransferase</keyword>
<evidence type="ECO:0000259" key="8">
    <source>
        <dbReference type="Pfam" id="PF00852"/>
    </source>
</evidence>
<evidence type="ECO:0000256" key="5">
    <source>
        <dbReference type="RuleBase" id="RU003832"/>
    </source>
</evidence>
<evidence type="ECO:0000256" key="1">
    <source>
        <dbReference type="ARBA" id="ARBA00004922"/>
    </source>
</evidence>
<keyword evidence="5" id="KW-0333">Golgi apparatus</keyword>
<comment type="pathway">
    <text evidence="1">Protein modification; protein glycosylation.</text>
</comment>
<name>A0ABP1FYD9_9CHLO</name>
<feature type="compositionally biased region" description="Polar residues" evidence="6">
    <location>
        <begin position="198"/>
        <end position="207"/>
    </location>
</feature>
<evidence type="ECO:0000313" key="10">
    <source>
        <dbReference type="Proteomes" id="UP001497392"/>
    </source>
</evidence>
<feature type="chain" id="PRO_5047160765" description="Fucosyltransferase" evidence="7">
    <location>
        <begin position="21"/>
        <end position="699"/>
    </location>
</feature>
<sequence length="699" mass="76281">MPRGVWIWLLLAAGFLSLWANSIRTKHQINEILARELNRESQAEPDRRWQSRIKIRIRGSQHAGYGIGNVEARSAIAREEQTVPAVQQMQAATSSSHGLSTQSIPRSWQRPDPTQGSQAAGSRSDKTISQLRSPTKGSSLAQNDLPSAAEALSGQSSRKRNEEGQEDRLGSAVGSGSTAPFLSPAQGHAPGTAGFSALGQSPPTESPQLEEEASVQGAVSLAGAWNAALNQARAPSAFAAIPEEPTAAMLQYAAAPAPLPPAGMTCEAWLAQADQRRYSRNFAQEPVAVLASTFEPEEEMAGCDVPCVFTRQNSSRSVQTPEGLVPAYDAHQGNQQGEHDGLPYFRHMESVSNFPDRAIDNMHASGVQIVMSPQLSSDVPAGYLSWAEYDFMAPPREKRAEAVAFISNCGAQSFRLEAVQQLGTAVQVHSYGACEHNSDADGATKEDILPSYRFTLAFENSQEDDYVTEKFGQALVAGSVPVVIGATNIGDYAIAPNSMLVLQTKEDIMRVGHAMQKLLQNESAYGEMLAWKAEGPQDSFLALVDLNAVHSNCRLCVKVADHVRSQEEAGMMQPPCKCMRAKAGATVHHVMIRERSTFHYRELYLSHRDLTVSGLHGAIREAFAGHVPVWADQRPDFKMQRKYTESRQGQQDDLSIYRVYQTGQTQRAALYGKANLDNDAKVKQTIEYNACLQLEVIFI</sequence>
<dbReference type="InterPro" id="IPR055270">
    <property type="entry name" value="Glyco_tran_10_C"/>
</dbReference>
<feature type="domain" description="Fucosyltransferase C-terminal" evidence="8">
    <location>
        <begin position="397"/>
        <end position="566"/>
    </location>
</feature>
<dbReference type="PANTHER" id="PTHR11929">
    <property type="entry name" value="ALPHA- 1,3 -FUCOSYLTRANSFERASE"/>
    <property type="match status" value="1"/>
</dbReference>
<dbReference type="EC" id="2.4.1.-" evidence="5"/>
<organism evidence="9 10">
    <name type="scientific">Coccomyxa viridis</name>
    <dbReference type="NCBI Taxonomy" id="1274662"/>
    <lineage>
        <taxon>Eukaryota</taxon>
        <taxon>Viridiplantae</taxon>
        <taxon>Chlorophyta</taxon>
        <taxon>core chlorophytes</taxon>
        <taxon>Trebouxiophyceae</taxon>
        <taxon>Trebouxiophyceae incertae sedis</taxon>
        <taxon>Coccomyxaceae</taxon>
        <taxon>Coccomyxa</taxon>
    </lineage>
</organism>